<evidence type="ECO:0000313" key="2">
    <source>
        <dbReference type="Proteomes" id="UP000242715"/>
    </source>
</evidence>
<dbReference type="Proteomes" id="UP000242715">
    <property type="component" value="Unassembled WGS sequence"/>
</dbReference>
<proteinExistence type="predicted"/>
<evidence type="ECO:0000313" key="1">
    <source>
        <dbReference type="EMBL" id="GAU16854.1"/>
    </source>
</evidence>
<name>A0A2Z6M4G7_TRISU</name>
<accession>A0A2Z6M4G7</accession>
<sequence>MKNLHYISSFITAIRLKCWILHTDTQKLDDFDTIIDHQYRDSGQSADHEESRRLWIEVVVIRSRLVLISK</sequence>
<gene>
    <name evidence="1" type="ORF">TSUD_368030</name>
</gene>
<reference evidence="2" key="1">
    <citation type="journal article" date="2017" name="Front. Plant Sci.">
        <title>Climate Clever Clovers: New Paradigm to Reduce the Environmental Footprint of Ruminants by Breeding Low Methanogenic Forages Utilizing Haplotype Variation.</title>
        <authorList>
            <person name="Kaur P."/>
            <person name="Appels R."/>
            <person name="Bayer P.E."/>
            <person name="Keeble-Gagnere G."/>
            <person name="Wang J."/>
            <person name="Hirakawa H."/>
            <person name="Shirasawa K."/>
            <person name="Vercoe P."/>
            <person name="Stefanova K."/>
            <person name="Durmic Z."/>
            <person name="Nichols P."/>
            <person name="Revell C."/>
            <person name="Isobe S.N."/>
            <person name="Edwards D."/>
            <person name="Erskine W."/>
        </authorList>
    </citation>
    <scope>NUCLEOTIDE SEQUENCE [LARGE SCALE GENOMIC DNA]</scope>
    <source>
        <strain evidence="2">cv. Daliak</strain>
    </source>
</reference>
<keyword evidence="2" id="KW-1185">Reference proteome</keyword>
<dbReference type="EMBL" id="DF973164">
    <property type="protein sequence ID" value="GAU16854.1"/>
    <property type="molecule type" value="Genomic_DNA"/>
</dbReference>
<protein>
    <submittedName>
        <fullName evidence="1">Uncharacterized protein</fullName>
    </submittedName>
</protein>
<organism evidence="1 2">
    <name type="scientific">Trifolium subterraneum</name>
    <name type="common">Subterranean clover</name>
    <dbReference type="NCBI Taxonomy" id="3900"/>
    <lineage>
        <taxon>Eukaryota</taxon>
        <taxon>Viridiplantae</taxon>
        <taxon>Streptophyta</taxon>
        <taxon>Embryophyta</taxon>
        <taxon>Tracheophyta</taxon>
        <taxon>Spermatophyta</taxon>
        <taxon>Magnoliopsida</taxon>
        <taxon>eudicotyledons</taxon>
        <taxon>Gunneridae</taxon>
        <taxon>Pentapetalae</taxon>
        <taxon>rosids</taxon>
        <taxon>fabids</taxon>
        <taxon>Fabales</taxon>
        <taxon>Fabaceae</taxon>
        <taxon>Papilionoideae</taxon>
        <taxon>50 kb inversion clade</taxon>
        <taxon>NPAAA clade</taxon>
        <taxon>Hologalegina</taxon>
        <taxon>IRL clade</taxon>
        <taxon>Trifolieae</taxon>
        <taxon>Trifolium</taxon>
    </lineage>
</organism>
<dbReference type="AlphaFoldDB" id="A0A2Z6M4G7"/>